<dbReference type="Proteomes" id="UP001143856">
    <property type="component" value="Unassembled WGS sequence"/>
</dbReference>
<dbReference type="EMBL" id="JAPDGR010001872">
    <property type="protein sequence ID" value="KAJ2978978.1"/>
    <property type="molecule type" value="Genomic_DNA"/>
</dbReference>
<accession>A0ACC1NKU7</accession>
<protein>
    <submittedName>
        <fullName evidence="1">Uncharacterized protein</fullName>
    </submittedName>
</protein>
<reference evidence="1" key="1">
    <citation type="submission" date="2022-10" db="EMBL/GenBank/DDBJ databases">
        <title>Genome Sequence of Xylaria curta.</title>
        <authorList>
            <person name="Buettner E."/>
        </authorList>
    </citation>
    <scope>NUCLEOTIDE SEQUENCE</scope>
    <source>
        <strain evidence="1">Babe10</strain>
    </source>
</reference>
<proteinExistence type="predicted"/>
<sequence length="536" mass="61617">MATESTAVGWQMSPGRRGTLTIIENCVFTIIACTWSIQHLNIPGLGESRWRTLLRKCKWTVFTLFFPEFLMAHAILEFVMAIEGMRLLDKEWRLGDNPPWFYRYLRRSPKSYNDMEGRHATQSAEKQDVKWTITHCYFANMGGFYIRYPTGPDSPSKNNLLAANNFIKYWTRIGIPDLAEEDLTDKSETDFFTKALAVLQITQLILSLIVRKVQHLDFSQLEALTLAFAICGALTYVCSWYKPQNVKRPIQVFLRPDQEFPREIQRRPFDSLWEILSNSDLLDGKEALERIPNDNIPKAKPHETHYALYVLTALTAGFGSIHAVAWNFEFPTFIERLLWRVATVVSTVLPPATLLVIPLAQILVPWGDNGDFRDTCLAAMREYSWHTADNQHVQTAMKTLQKICDNPESNGHEHYRDILGDGIDGQGFLGEKILEHIEQNEIFQECTSKNFPLQFRQLVEILRGSSPKRLWDTALTNTYPQRSIFDTLVNDWVIYVTSILYCLARLSIVGIAFSSLRLMPDSVYTIPWTAYIPSVQ</sequence>
<gene>
    <name evidence="1" type="ORF">NUW58_g7325</name>
</gene>
<keyword evidence="2" id="KW-1185">Reference proteome</keyword>
<organism evidence="1 2">
    <name type="scientific">Xylaria curta</name>
    <dbReference type="NCBI Taxonomy" id="42375"/>
    <lineage>
        <taxon>Eukaryota</taxon>
        <taxon>Fungi</taxon>
        <taxon>Dikarya</taxon>
        <taxon>Ascomycota</taxon>
        <taxon>Pezizomycotina</taxon>
        <taxon>Sordariomycetes</taxon>
        <taxon>Xylariomycetidae</taxon>
        <taxon>Xylariales</taxon>
        <taxon>Xylariaceae</taxon>
        <taxon>Xylaria</taxon>
    </lineage>
</organism>
<evidence type="ECO:0000313" key="1">
    <source>
        <dbReference type="EMBL" id="KAJ2978978.1"/>
    </source>
</evidence>
<comment type="caution">
    <text evidence="1">The sequence shown here is derived from an EMBL/GenBank/DDBJ whole genome shotgun (WGS) entry which is preliminary data.</text>
</comment>
<evidence type="ECO:0000313" key="2">
    <source>
        <dbReference type="Proteomes" id="UP001143856"/>
    </source>
</evidence>
<name>A0ACC1NKU7_9PEZI</name>